<gene>
    <name evidence="4" type="ORF">SSIN_0035</name>
</gene>
<dbReference type="InterPro" id="IPR000086">
    <property type="entry name" value="NUDIX_hydrolase_dom"/>
</dbReference>
<name>A0A0A0DMA5_9STRE</name>
<dbReference type="PANTHER" id="PTHR43046">
    <property type="entry name" value="GDP-MANNOSE MANNOSYL HYDROLASE"/>
    <property type="match status" value="1"/>
</dbReference>
<dbReference type="PANTHER" id="PTHR43046:SF14">
    <property type="entry name" value="MUTT_NUDIX FAMILY PROTEIN"/>
    <property type="match status" value="1"/>
</dbReference>
<evidence type="ECO:0000256" key="2">
    <source>
        <dbReference type="ARBA" id="ARBA00022801"/>
    </source>
</evidence>
<dbReference type="eggNOG" id="COG1051">
    <property type="taxonomic scope" value="Bacteria"/>
</dbReference>
<dbReference type="AlphaFoldDB" id="A0A0A0DMA5"/>
<dbReference type="PATRIC" id="fig|176090.4.peg.35"/>
<dbReference type="GO" id="GO:0016787">
    <property type="term" value="F:hydrolase activity"/>
    <property type="evidence" value="ECO:0007669"/>
    <property type="project" value="UniProtKB-KW"/>
</dbReference>
<dbReference type="SUPFAM" id="SSF55811">
    <property type="entry name" value="Nudix"/>
    <property type="match status" value="1"/>
</dbReference>
<evidence type="ECO:0000256" key="1">
    <source>
        <dbReference type="ARBA" id="ARBA00001946"/>
    </source>
</evidence>
<dbReference type="STRING" id="176090.SSIN_0035"/>
<accession>A0A0A0DMA5</accession>
<dbReference type="InterPro" id="IPR015797">
    <property type="entry name" value="NUDIX_hydrolase-like_dom_sf"/>
</dbReference>
<comment type="cofactor">
    <cofactor evidence="1">
        <name>Mg(2+)</name>
        <dbReference type="ChEBI" id="CHEBI:18420"/>
    </cofactor>
</comment>
<evidence type="ECO:0000259" key="3">
    <source>
        <dbReference type="PROSITE" id="PS51462"/>
    </source>
</evidence>
<comment type="caution">
    <text evidence="4">The sequence shown here is derived from an EMBL/GenBank/DDBJ whole genome shotgun (WGS) entry which is preliminary data.</text>
</comment>
<dbReference type="Gene3D" id="3.90.79.10">
    <property type="entry name" value="Nucleoside Triphosphate Pyrophosphohydrolase"/>
    <property type="match status" value="1"/>
</dbReference>
<dbReference type="Proteomes" id="UP000030019">
    <property type="component" value="Unassembled WGS sequence"/>
</dbReference>
<evidence type="ECO:0000313" key="5">
    <source>
        <dbReference type="Proteomes" id="UP000030019"/>
    </source>
</evidence>
<protein>
    <submittedName>
        <fullName evidence="4">Nudix hydrolase family protein</fullName>
    </submittedName>
</protein>
<proteinExistence type="predicted"/>
<dbReference type="RefSeq" id="WP_037614412.1">
    <property type="nucleotide sequence ID" value="NZ_JPEN01000012.1"/>
</dbReference>
<keyword evidence="5" id="KW-1185">Reference proteome</keyword>
<organism evidence="4 5">
    <name type="scientific">Streptococcus sinensis</name>
    <dbReference type="NCBI Taxonomy" id="176090"/>
    <lineage>
        <taxon>Bacteria</taxon>
        <taxon>Bacillati</taxon>
        <taxon>Bacillota</taxon>
        <taxon>Bacilli</taxon>
        <taxon>Lactobacillales</taxon>
        <taxon>Streptococcaceae</taxon>
        <taxon>Streptococcus</taxon>
    </lineage>
</organism>
<dbReference type="PROSITE" id="PS00893">
    <property type="entry name" value="NUDIX_BOX"/>
    <property type="match status" value="1"/>
</dbReference>
<dbReference type="Pfam" id="PF00293">
    <property type="entry name" value="NUDIX"/>
    <property type="match status" value="1"/>
</dbReference>
<dbReference type="CDD" id="cd04669">
    <property type="entry name" value="NUDIX_Hydrolase"/>
    <property type="match status" value="1"/>
</dbReference>
<feature type="domain" description="Nudix hydrolase" evidence="3">
    <location>
        <begin position="1"/>
        <end position="132"/>
    </location>
</feature>
<evidence type="ECO:0000313" key="4">
    <source>
        <dbReference type="EMBL" id="KGM38092.1"/>
    </source>
</evidence>
<keyword evidence="2 4" id="KW-0378">Hydrolase</keyword>
<reference evidence="4 5" key="1">
    <citation type="submission" date="2014-06" db="EMBL/GenBank/DDBJ databases">
        <authorList>
            <person name="Teng J.L."/>
            <person name="Huang Y."/>
            <person name="Tse H."/>
            <person name="Lau S.K."/>
            <person name="Woo P.C."/>
        </authorList>
    </citation>
    <scope>NUCLEOTIDE SEQUENCE [LARGE SCALE GENOMIC DNA]</scope>
    <source>
        <strain evidence="4 5">HKU4</strain>
    </source>
</reference>
<dbReference type="EMBL" id="JPEN01000012">
    <property type="protein sequence ID" value="KGM38092.1"/>
    <property type="molecule type" value="Genomic_DNA"/>
</dbReference>
<sequence>MRAGIIIYNPFLDKILLIHRWKDGQEYFVIPGGTIEPEERPLEAALREIKEEVDLTFSADQLRTAFSLNNQGKEEHYFYTDLSTADTPLMQGEEVQRSSRQNIYQPEWVSLRDIDSHNLRPESLKSLLLEFLTQESLKN</sequence>
<dbReference type="InterPro" id="IPR020084">
    <property type="entry name" value="NUDIX_hydrolase_CS"/>
</dbReference>
<dbReference type="PROSITE" id="PS51462">
    <property type="entry name" value="NUDIX"/>
    <property type="match status" value="1"/>
</dbReference>